<gene>
    <name evidence="5" type="primary">yfgF_4</name>
    <name evidence="5" type="ORF">NCTC8297_01701</name>
</gene>
<dbReference type="AlphaFoldDB" id="A0A379T857"/>
<comment type="subunit">
    <text evidence="2">Interacts with FlhD in the FlhC(2)FlhD(4) heterohexamer, inhibiting its ability to activate transcription.</text>
</comment>
<dbReference type="InterPro" id="IPR001633">
    <property type="entry name" value="EAL_dom"/>
</dbReference>
<dbReference type="EMBL" id="UGXG01000002">
    <property type="protein sequence ID" value="SUG46473.1"/>
    <property type="molecule type" value="Genomic_DNA"/>
</dbReference>
<sequence>MPGLELLGKNYGVMLRIQYKQKLSHWITQMLASNECVYQMSGHDLVLRLNTESYQQRIEALDKYIKQFRFIWDGLPLQPPVGVSYCCVRSPVSHLYLLLGELGTSSDLSLTTNAPEDLQRRGAVHLQRDLKGRVAMMNRLQQALEHDHFFLMAQPISGVRGDVYHEILLRLRDENGDVINPDNFLPVAHEFGLSSAIDLWVIENTLRFIATSREYMPAHRFAVNLSPTSVCRAPFPSEVNQLLTQYQVEPWQLVF</sequence>
<dbReference type="PANTHER" id="PTHR33121">
    <property type="entry name" value="CYCLIC DI-GMP PHOSPHODIESTERASE PDEF"/>
    <property type="match status" value="1"/>
</dbReference>
<organism evidence="5 6">
    <name type="scientific">Salmonella enterica subsp. arizonae</name>
    <dbReference type="NCBI Taxonomy" id="59203"/>
    <lineage>
        <taxon>Bacteria</taxon>
        <taxon>Pseudomonadati</taxon>
        <taxon>Pseudomonadota</taxon>
        <taxon>Gammaproteobacteria</taxon>
        <taxon>Enterobacterales</taxon>
        <taxon>Enterobacteriaceae</taxon>
        <taxon>Salmonella</taxon>
    </lineage>
</organism>
<evidence type="ECO:0000313" key="6">
    <source>
        <dbReference type="Proteomes" id="UP000254741"/>
    </source>
</evidence>
<proteinExistence type="inferred from homology"/>
<reference evidence="5 6" key="1">
    <citation type="submission" date="2018-06" db="EMBL/GenBank/DDBJ databases">
        <authorList>
            <consortium name="Pathogen Informatics"/>
            <person name="Doyle S."/>
        </authorList>
    </citation>
    <scope>NUCLEOTIDE SEQUENCE [LARGE SCALE GENOMIC DNA]</scope>
    <source>
        <strain evidence="5 6">NCTC8297</strain>
    </source>
</reference>
<name>A0A379T857_SALER</name>
<evidence type="ECO:0000256" key="3">
    <source>
        <dbReference type="ARBA" id="ARBA00018009"/>
    </source>
</evidence>
<evidence type="ECO:0000256" key="1">
    <source>
        <dbReference type="ARBA" id="ARBA00010927"/>
    </source>
</evidence>
<accession>A0A379T857</accession>
<protein>
    <recommendedName>
        <fullName evidence="3">Anti-FlhC(2)FlhD(4) factor YdiV</fullName>
    </recommendedName>
</protein>
<evidence type="ECO:0000259" key="4">
    <source>
        <dbReference type="PROSITE" id="PS50883"/>
    </source>
</evidence>
<comment type="similarity">
    <text evidence="1">Belongs to the YdiV family.</text>
</comment>
<dbReference type="InterPro" id="IPR050706">
    <property type="entry name" value="Cyclic-di-GMP_PDE-like"/>
</dbReference>
<keyword evidence="5" id="KW-0378">Hydrolase</keyword>
<dbReference type="InterPro" id="IPR035919">
    <property type="entry name" value="EAL_sf"/>
</dbReference>
<evidence type="ECO:0000256" key="2">
    <source>
        <dbReference type="ARBA" id="ARBA00011576"/>
    </source>
</evidence>
<dbReference type="PROSITE" id="PS50883">
    <property type="entry name" value="EAL"/>
    <property type="match status" value="1"/>
</dbReference>
<dbReference type="Gene3D" id="3.20.20.450">
    <property type="entry name" value="EAL domain"/>
    <property type="match status" value="1"/>
</dbReference>
<dbReference type="GO" id="GO:0071111">
    <property type="term" value="F:cyclic-guanylate-specific phosphodiesterase activity"/>
    <property type="evidence" value="ECO:0007669"/>
    <property type="project" value="InterPro"/>
</dbReference>
<feature type="domain" description="EAL" evidence="4">
    <location>
        <begin position="133"/>
        <end position="255"/>
    </location>
</feature>
<evidence type="ECO:0000313" key="5">
    <source>
        <dbReference type="EMBL" id="SUG46473.1"/>
    </source>
</evidence>
<dbReference type="CDD" id="cd01948">
    <property type="entry name" value="EAL"/>
    <property type="match status" value="1"/>
</dbReference>
<dbReference type="SUPFAM" id="SSF141868">
    <property type="entry name" value="EAL domain-like"/>
    <property type="match status" value="1"/>
</dbReference>
<dbReference type="PANTHER" id="PTHR33121:SF64">
    <property type="entry name" value="CYCLIC DI-GMP PHOSPHODIESTERASE PDEF"/>
    <property type="match status" value="1"/>
</dbReference>
<dbReference type="Proteomes" id="UP000254741">
    <property type="component" value="Unassembled WGS sequence"/>
</dbReference>
<dbReference type="Pfam" id="PF00563">
    <property type="entry name" value="EAL"/>
    <property type="match status" value="1"/>
</dbReference>
<dbReference type="SMART" id="SM00052">
    <property type="entry name" value="EAL"/>
    <property type="match status" value="1"/>
</dbReference>